<dbReference type="PANTHER" id="PTHR36974:SF1">
    <property type="entry name" value="DOXX FAMILY MEMBRANE PROTEIN"/>
    <property type="match status" value="1"/>
</dbReference>
<dbReference type="EMBL" id="FPAT01000007">
    <property type="protein sequence ID" value="SFT74792.1"/>
    <property type="molecule type" value="Genomic_DNA"/>
</dbReference>
<accession>A0A1I7AIM0</accession>
<dbReference type="Proteomes" id="UP000199165">
    <property type="component" value="Unassembled WGS sequence"/>
</dbReference>
<sequence>MAARIHDTRNRITAPRRLPTTRFRATVAVMKRPSSATVLAGSLTLTGALHFLLPRPFDSIVPRRLPGSPRGWTYLSGAAELGCAAAVAHPRTRRAGASATTALFAAVFPANVKMALDYRYRSTPLRFVAYARLPLQLPLIQWSLRVRRNTGR</sequence>
<keyword evidence="2" id="KW-1185">Reference proteome</keyword>
<proteinExistence type="predicted"/>
<dbReference type="AlphaFoldDB" id="A0A1I7AIM0"/>
<name>A0A1I7AIM0_9ACTN</name>
<organism evidence="1 2">
    <name type="scientific">Actinopolyspora righensis</name>
    <dbReference type="NCBI Taxonomy" id="995060"/>
    <lineage>
        <taxon>Bacteria</taxon>
        <taxon>Bacillati</taxon>
        <taxon>Actinomycetota</taxon>
        <taxon>Actinomycetes</taxon>
        <taxon>Actinopolysporales</taxon>
        <taxon>Actinopolysporaceae</taxon>
        <taxon>Actinopolyspora</taxon>
        <taxon>Actinopolyspora alba group</taxon>
    </lineage>
</organism>
<dbReference type="PANTHER" id="PTHR36974">
    <property type="entry name" value="MEMBRANE PROTEIN-RELATED"/>
    <property type="match status" value="1"/>
</dbReference>
<gene>
    <name evidence="1" type="ORF">SAMN04487904_10792</name>
</gene>
<evidence type="ECO:0000313" key="1">
    <source>
        <dbReference type="EMBL" id="SFT74792.1"/>
    </source>
</evidence>
<protein>
    <submittedName>
        <fullName evidence="1">Uncharacterized membrane protein</fullName>
    </submittedName>
</protein>
<evidence type="ECO:0000313" key="2">
    <source>
        <dbReference type="Proteomes" id="UP000199165"/>
    </source>
</evidence>
<dbReference type="STRING" id="995060.SAMN04487904_10792"/>
<reference evidence="2" key="1">
    <citation type="submission" date="2016-10" db="EMBL/GenBank/DDBJ databases">
        <authorList>
            <person name="Varghese N."/>
            <person name="Submissions S."/>
        </authorList>
    </citation>
    <scope>NUCLEOTIDE SEQUENCE [LARGE SCALE GENOMIC DNA]</scope>
    <source>
        <strain evidence="2">DSM 45501</strain>
    </source>
</reference>